<protein>
    <submittedName>
        <fullName evidence="1">Tobamovirus multiplication protein 2B</fullName>
    </submittedName>
</protein>
<reference evidence="1 2" key="1">
    <citation type="journal article" date="2018" name="PLoS Genet.">
        <title>Population sequencing reveals clonal diversity and ancestral inbreeding in the grapevine cultivar Chardonnay.</title>
        <authorList>
            <person name="Roach M.J."/>
            <person name="Johnson D.L."/>
            <person name="Bohlmann J."/>
            <person name="van Vuuren H.J."/>
            <person name="Jones S.J."/>
            <person name="Pretorius I.S."/>
            <person name="Schmidt S.A."/>
            <person name="Borneman A.R."/>
        </authorList>
    </citation>
    <scope>NUCLEOTIDE SEQUENCE [LARGE SCALE GENOMIC DNA]</scope>
    <source>
        <strain evidence="2">cv. Chardonnay</strain>
        <tissue evidence="1">Leaf</tissue>
    </source>
</reference>
<evidence type="ECO:0000313" key="2">
    <source>
        <dbReference type="Proteomes" id="UP000288805"/>
    </source>
</evidence>
<name>A0A438ITX6_VITVI</name>
<sequence length="72" mass="8266">MVIHEFYMLSNLQAQLTKLPKNLLAKTSTIKNTGQLLEQMPRVISSLDAHIESGLQRFLFLFCLAQPCDFRL</sequence>
<proteinExistence type="predicted"/>
<dbReference type="Proteomes" id="UP000288805">
    <property type="component" value="Unassembled WGS sequence"/>
</dbReference>
<dbReference type="AlphaFoldDB" id="A0A438ITX6"/>
<accession>A0A438ITX6</accession>
<gene>
    <name evidence="1" type="primary">TOM2B</name>
    <name evidence="1" type="ORF">CK203_026691</name>
</gene>
<comment type="caution">
    <text evidence="1">The sequence shown here is derived from an EMBL/GenBank/DDBJ whole genome shotgun (WGS) entry which is preliminary data.</text>
</comment>
<evidence type="ECO:0000313" key="1">
    <source>
        <dbReference type="EMBL" id="RVX00184.1"/>
    </source>
</evidence>
<dbReference type="EMBL" id="QGNW01000083">
    <property type="protein sequence ID" value="RVX00184.1"/>
    <property type="molecule type" value="Genomic_DNA"/>
</dbReference>
<organism evidence="1 2">
    <name type="scientific">Vitis vinifera</name>
    <name type="common">Grape</name>
    <dbReference type="NCBI Taxonomy" id="29760"/>
    <lineage>
        <taxon>Eukaryota</taxon>
        <taxon>Viridiplantae</taxon>
        <taxon>Streptophyta</taxon>
        <taxon>Embryophyta</taxon>
        <taxon>Tracheophyta</taxon>
        <taxon>Spermatophyta</taxon>
        <taxon>Magnoliopsida</taxon>
        <taxon>eudicotyledons</taxon>
        <taxon>Gunneridae</taxon>
        <taxon>Pentapetalae</taxon>
        <taxon>rosids</taxon>
        <taxon>Vitales</taxon>
        <taxon>Vitaceae</taxon>
        <taxon>Viteae</taxon>
        <taxon>Vitis</taxon>
    </lineage>
</organism>